<sequence length="122" mass="13031">MRKVFRIYGLTALILVMTATTAYAANQESTAYATSGGYDANSSYIDGQGQFGRIKFNSSGGGWGFYEQTCSGSGTTYGPALYIPADGGSINELVAMPSNCKFKLHITSGKYFPVSGTIQNYE</sequence>
<dbReference type="GeneID" id="95377810"/>
<dbReference type="EMBL" id="CP026520">
    <property type="protein sequence ID" value="QAV20526.1"/>
    <property type="molecule type" value="Genomic_DNA"/>
</dbReference>
<evidence type="ECO:0000256" key="1">
    <source>
        <dbReference type="SAM" id="SignalP"/>
    </source>
</evidence>
<feature type="chain" id="PRO_5019293734" evidence="1">
    <location>
        <begin position="25"/>
        <end position="122"/>
    </location>
</feature>
<dbReference type="RefSeq" id="WP_042230260.1">
    <property type="nucleotide sequence ID" value="NZ_CP026520.1"/>
</dbReference>
<dbReference type="Proteomes" id="UP001527202">
    <property type="component" value="Unassembled WGS sequence"/>
</dbReference>
<evidence type="ECO:0000313" key="3">
    <source>
        <dbReference type="EMBL" id="QAV20526.1"/>
    </source>
</evidence>
<gene>
    <name evidence="2" type="ORF">M5X16_03235</name>
    <name evidence="3" type="ORF">PC41400_23745</name>
</gene>
<proteinExistence type="predicted"/>
<name>A0A410X1N3_9BACL</name>
<dbReference type="AlphaFoldDB" id="A0A410X1N3"/>
<protein>
    <submittedName>
        <fullName evidence="3">Uncharacterized protein</fullName>
    </submittedName>
</protein>
<evidence type="ECO:0000313" key="5">
    <source>
        <dbReference type="Proteomes" id="UP001527202"/>
    </source>
</evidence>
<evidence type="ECO:0000313" key="4">
    <source>
        <dbReference type="Proteomes" id="UP000288943"/>
    </source>
</evidence>
<feature type="signal peptide" evidence="1">
    <location>
        <begin position="1"/>
        <end position="24"/>
    </location>
</feature>
<dbReference type="OrthoDB" id="2670765at2"/>
<reference evidence="2 5" key="2">
    <citation type="submission" date="2022-05" db="EMBL/GenBank/DDBJ databases">
        <title>Genome Sequencing of Bee-Associated Microbes.</title>
        <authorList>
            <person name="Dunlap C."/>
        </authorList>
    </citation>
    <scope>NUCLEOTIDE SEQUENCE [LARGE SCALE GENOMIC DNA]</scope>
    <source>
        <strain evidence="2 5">NRRL B-23120</strain>
    </source>
</reference>
<accession>A0A410X1N3</accession>
<organism evidence="3 4">
    <name type="scientific">Paenibacillus chitinolyticus</name>
    <dbReference type="NCBI Taxonomy" id="79263"/>
    <lineage>
        <taxon>Bacteria</taxon>
        <taxon>Bacillati</taxon>
        <taxon>Bacillota</taxon>
        <taxon>Bacilli</taxon>
        <taxon>Bacillales</taxon>
        <taxon>Paenibacillaceae</taxon>
        <taxon>Paenibacillus</taxon>
    </lineage>
</organism>
<dbReference type="KEGG" id="pchi:PC41400_23745"/>
<dbReference type="Proteomes" id="UP000288943">
    <property type="component" value="Chromosome"/>
</dbReference>
<keyword evidence="1" id="KW-0732">Signal</keyword>
<keyword evidence="5" id="KW-1185">Reference proteome</keyword>
<evidence type="ECO:0000313" key="2">
    <source>
        <dbReference type="EMBL" id="MCY9594786.1"/>
    </source>
</evidence>
<dbReference type="EMBL" id="JAMDMJ010000003">
    <property type="protein sequence ID" value="MCY9594786.1"/>
    <property type="molecule type" value="Genomic_DNA"/>
</dbReference>
<reference evidence="3 4" key="1">
    <citation type="submission" date="2018-01" db="EMBL/GenBank/DDBJ databases">
        <title>The whole genome sequencing and assembly of Paenibacillus chitinolyticus KCCM 41400 strain.</title>
        <authorList>
            <person name="Kim J.-Y."/>
            <person name="Park M.-K."/>
            <person name="Lee Y.-J."/>
            <person name="Yi H."/>
            <person name="Bahn Y.-S."/>
            <person name="Kim J.F."/>
            <person name="Lee D.-W."/>
        </authorList>
    </citation>
    <scope>NUCLEOTIDE SEQUENCE [LARGE SCALE GENOMIC DNA]</scope>
    <source>
        <strain evidence="3 4">KCCM 41400</strain>
    </source>
</reference>